<dbReference type="AlphaFoldDB" id="A0A9P1GQQ7"/>
<evidence type="ECO:0000313" key="3">
    <source>
        <dbReference type="Proteomes" id="UP001152797"/>
    </source>
</evidence>
<protein>
    <submittedName>
        <fullName evidence="1">Uncharacterized protein</fullName>
    </submittedName>
</protein>
<dbReference type="EMBL" id="CAMXCT010006734">
    <property type="protein sequence ID" value="CAI4019168.1"/>
    <property type="molecule type" value="Genomic_DNA"/>
</dbReference>
<evidence type="ECO:0000313" key="2">
    <source>
        <dbReference type="EMBL" id="CAL1172543.1"/>
    </source>
</evidence>
<keyword evidence="3" id="KW-1185">Reference proteome</keyword>
<reference evidence="1" key="1">
    <citation type="submission" date="2022-10" db="EMBL/GenBank/DDBJ databases">
        <authorList>
            <person name="Chen Y."/>
            <person name="Dougan E. K."/>
            <person name="Chan C."/>
            <person name="Rhodes N."/>
            <person name="Thang M."/>
        </authorList>
    </citation>
    <scope>NUCLEOTIDE SEQUENCE</scope>
</reference>
<dbReference type="EMBL" id="CAMXCT020006734">
    <property type="protein sequence ID" value="CAL1172543.1"/>
    <property type="molecule type" value="Genomic_DNA"/>
</dbReference>
<name>A0A9P1GQQ7_9DINO</name>
<evidence type="ECO:0000313" key="1">
    <source>
        <dbReference type="EMBL" id="CAI4019168.1"/>
    </source>
</evidence>
<accession>A0A9P1GQQ7</accession>
<sequence length="148" mass="17548">MTGQTRAMITRRNLNKISFQEPFNEMTDWRHEAVPSAYDEYNEYDEPDAESRSGQLEIALLRWPLLVESLLRRRRAEMLENGRMLLDRARHGVDIKQVLRAEVESVSSILLREPEWCVEFEYLARRYSECLRNASTLREPGFTEMDIH</sequence>
<comment type="caution">
    <text evidence="1">The sequence shown here is derived from an EMBL/GenBank/DDBJ whole genome shotgun (WGS) entry which is preliminary data.</text>
</comment>
<organism evidence="1">
    <name type="scientific">Cladocopium goreaui</name>
    <dbReference type="NCBI Taxonomy" id="2562237"/>
    <lineage>
        <taxon>Eukaryota</taxon>
        <taxon>Sar</taxon>
        <taxon>Alveolata</taxon>
        <taxon>Dinophyceae</taxon>
        <taxon>Suessiales</taxon>
        <taxon>Symbiodiniaceae</taxon>
        <taxon>Cladocopium</taxon>
    </lineage>
</organism>
<dbReference type="Proteomes" id="UP001152797">
    <property type="component" value="Unassembled WGS sequence"/>
</dbReference>
<reference evidence="2" key="2">
    <citation type="submission" date="2024-04" db="EMBL/GenBank/DDBJ databases">
        <authorList>
            <person name="Chen Y."/>
            <person name="Shah S."/>
            <person name="Dougan E. K."/>
            <person name="Thang M."/>
            <person name="Chan C."/>
        </authorList>
    </citation>
    <scope>NUCLEOTIDE SEQUENCE [LARGE SCALE GENOMIC DNA]</scope>
</reference>
<dbReference type="EMBL" id="CAMXCT030006734">
    <property type="protein sequence ID" value="CAL4806480.1"/>
    <property type="molecule type" value="Genomic_DNA"/>
</dbReference>
<proteinExistence type="predicted"/>
<gene>
    <name evidence="1" type="ORF">C1SCF055_LOCUS43684</name>
</gene>